<dbReference type="AlphaFoldDB" id="A0A1B9FVP6"/>
<evidence type="ECO:0000313" key="5">
    <source>
        <dbReference type="Proteomes" id="UP000092730"/>
    </source>
</evidence>
<evidence type="ECO:0000256" key="1">
    <source>
        <dbReference type="SAM" id="Coils"/>
    </source>
</evidence>
<accession>A0A1B9FVP6</accession>
<sequence>MAFSSLADELAGAFDDPPLNDGDGVGLGQSLADEFGLDYGLEHGEAEEQGLNDPSTPPRNAHNLPKLRTPPNENGRRTAKSSYEPTNLDDTSPYRGIDEVELEYRQDHSFSPLNEQDSFAEDLERYEHIDNLPTSPIRNRVVASKSSSRSLRVNMKSSVKSLEPVQNDREEDIRESLIVLSEGVARGSKLLGSLRQLNHHHHHPITDKEDGGKEGGKNREDLEIRLQKHLNRMNEVERTRDEWNRDLGVWSREAGLGGLEGNVAVDSPDGKLSDLVEAEEGESLGWTGELALKADLPSPSPHDTQPSPKDNEAPQEQVLEPEHVDPHDLLLLEEDSLPSHPSDHSLLLPITPSISTTFHISHNPDPNTPRSLSVLIRKVQRDTDLLLIALRNLSDTIHTTTSFHTSISRLMKGIKSSLDSYRERDEVEAMAKRRIEEWEEERLKIGLTRGHGGTFKDRLDRECREFERVLEGYGERLMELQKGTTRMVSVA</sequence>
<evidence type="ECO:0000313" key="3">
    <source>
        <dbReference type="EMBL" id="OCF22835.1"/>
    </source>
</evidence>
<feature type="region of interest" description="Disordered" evidence="2">
    <location>
        <begin position="197"/>
        <end position="218"/>
    </location>
</feature>
<reference evidence="4" key="2">
    <citation type="submission" date="2013-07" db="EMBL/GenBank/DDBJ databases">
        <authorList>
            <consortium name="The Broad Institute Genome Sequencing Platform"/>
            <person name="Cuomo C."/>
            <person name="Litvintseva A."/>
            <person name="Chen Y."/>
            <person name="Heitman J."/>
            <person name="Sun S."/>
            <person name="Springer D."/>
            <person name="Dromer F."/>
            <person name="Young S.K."/>
            <person name="Zeng Q."/>
            <person name="Gargeya S."/>
            <person name="Fitzgerald M."/>
            <person name="Abouelleil A."/>
            <person name="Alvarado L."/>
            <person name="Berlin A.M."/>
            <person name="Chapman S.B."/>
            <person name="Dewar J."/>
            <person name="Goldberg J."/>
            <person name="Griggs A."/>
            <person name="Gujja S."/>
            <person name="Hansen M."/>
            <person name="Howarth C."/>
            <person name="Imamovic A."/>
            <person name="Larimer J."/>
            <person name="McCowan C."/>
            <person name="Murphy C."/>
            <person name="Pearson M."/>
            <person name="Priest M."/>
            <person name="Roberts A."/>
            <person name="Saif S."/>
            <person name="Shea T."/>
            <person name="Sykes S."/>
            <person name="Wortman J."/>
            <person name="Nusbaum C."/>
            <person name="Birren B."/>
        </authorList>
    </citation>
    <scope>NUCLEOTIDE SEQUENCE</scope>
    <source>
        <strain evidence="4">CBS 10118</strain>
    </source>
</reference>
<dbReference type="GeneID" id="30211579"/>
<feature type="region of interest" description="Disordered" evidence="2">
    <location>
        <begin position="293"/>
        <end position="316"/>
    </location>
</feature>
<evidence type="ECO:0000256" key="2">
    <source>
        <dbReference type="SAM" id="MobiDB-lite"/>
    </source>
</evidence>
<keyword evidence="1" id="KW-0175">Coiled coil</keyword>
<organism evidence="3">
    <name type="scientific">Kwoniella bestiolae CBS 10118</name>
    <dbReference type="NCBI Taxonomy" id="1296100"/>
    <lineage>
        <taxon>Eukaryota</taxon>
        <taxon>Fungi</taxon>
        <taxon>Dikarya</taxon>
        <taxon>Basidiomycota</taxon>
        <taxon>Agaricomycotina</taxon>
        <taxon>Tremellomycetes</taxon>
        <taxon>Tremellales</taxon>
        <taxon>Cryptococcaceae</taxon>
        <taxon>Kwoniella</taxon>
    </lineage>
</organism>
<proteinExistence type="predicted"/>
<gene>
    <name evidence="3" type="ORF">I302_07180</name>
    <name evidence="4" type="ORF">I302_108446</name>
</gene>
<reference evidence="3" key="1">
    <citation type="submission" date="2013-07" db="EMBL/GenBank/DDBJ databases">
        <title>The Genome Sequence of Cryptococcus bestiolae CBS10118.</title>
        <authorList>
            <consortium name="The Broad Institute Genome Sequencing Platform"/>
            <person name="Cuomo C."/>
            <person name="Litvintseva A."/>
            <person name="Chen Y."/>
            <person name="Heitman J."/>
            <person name="Sun S."/>
            <person name="Springer D."/>
            <person name="Dromer F."/>
            <person name="Young S.K."/>
            <person name="Zeng Q."/>
            <person name="Gargeya S."/>
            <person name="Fitzgerald M."/>
            <person name="Abouelleil A."/>
            <person name="Alvarado L."/>
            <person name="Berlin A.M."/>
            <person name="Chapman S.B."/>
            <person name="Dewar J."/>
            <person name="Goldberg J."/>
            <person name="Griggs A."/>
            <person name="Gujja S."/>
            <person name="Hansen M."/>
            <person name="Howarth C."/>
            <person name="Imamovic A."/>
            <person name="Larimer J."/>
            <person name="McCowan C."/>
            <person name="Murphy C."/>
            <person name="Pearson M."/>
            <person name="Priest M."/>
            <person name="Roberts A."/>
            <person name="Saif S."/>
            <person name="Shea T."/>
            <person name="Sykes S."/>
            <person name="Wortman J."/>
            <person name="Nusbaum C."/>
            <person name="Birren B."/>
        </authorList>
    </citation>
    <scope>NUCLEOTIDE SEQUENCE [LARGE SCALE GENOMIC DNA]</scope>
    <source>
        <strain evidence="3">CBS 10118</strain>
    </source>
</reference>
<dbReference type="OrthoDB" id="2564945at2759"/>
<keyword evidence="5" id="KW-1185">Reference proteome</keyword>
<feature type="compositionally biased region" description="Polar residues" evidence="2">
    <location>
        <begin position="80"/>
        <end position="90"/>
    </location>
</feature>
<dbReference type="KEGG" id="kbi:30211579"/>
<reference evidence="4" key="4">
    <citation type="submission" date="2024-02" db="EMBL/GenBank/DDBJ databases">
        <title>Comparative genomics of Cryptococcus and Kwoniella reveals pathogenesis evolution and contrasting modes of karyotype evolution via chromosome fusion or intercentromeric recombination.</title>
        <authorList>
            <person name="Coelho M.A."/>
            <person name="David-Palma M."/>
            <person name="Shea T."/>
            <person name="Bowers K."/>
            <person name="McGinley-Smith S."/>
            <person name="Mohammad A.W."/>
            <person name="Gnirke A."/>
            <person name="Yurkov A.M."/>
            <person name="Nowrousian M."/>
            <person name="Sun S."/>
            <person name="Cuomo C.A."/>
            <person name="Heitman J."/>
        </authorList>
    </citation>
    <scope>NUCLEOTIDE SEQUENCE</scope>
    <source>
        <strain evidence="4">CBS 10118</strain>
    </source>
</reference>
<dbReference type="EMBL" id="KI894024">
    <property type="protein sequence ID" value="OCF22835.1"/>
    <property type="molecule type" value="Genomic_DNA"/>
</dbReference>
<protein>
    <submittedName>
        <fullName evidence="3">Uncharacterized protein</fullName>
    </submittedName>
</protein>
<feature type="region of interest" description="Disordered" evidence="2">
    <location>
        <begin position="1"/>
        <end position="94"/>
    </location>
</feature>
<feature type="coiled-coil region" evidence="1">
    <location>
        <begin position="219"/>
        <end position="246"/>
    </location>
</feature>
<dbReference type="RefSeq" id="XP_019043905.1">
    <property type="nucleotide sequence ID" value="XM_019193782.1"/>
</dbReference>
<name>A0A1B9FVP6_9TREE</name>
<reference evidence="3" key="3">
    <citation type="submission" date="2014-01" db="EMBL/GenBank/DDBJ databases">
        <title>Evolution of pathogenesis and genome organization in the Tremellales.</title>
        <authorList>
            <person name="Cuomo C."/>
            <person name="Litvintseva A."/>
            <person name="Heitman J."/>
            <person name="Chen Y."/>
            <person name="Sun S."/>
            <person name="Springer D."/>
            <person name="Dromer F."/>
            <person name="Young S."/>
            <person name="Zeng Q."/>
            <person name="Chapman S."/>
            <person name="Gujja S."/>
            <person name="Saif S."/>
            <person name="Birren B."/>
        </authorList>
    </citation>
    <scope>NUCLEOTIDE SEQUENCE</scope>
    <source>
        <strain evidence="3">CBS 10118</strain>
    </source>
</reference>
<dbReference type="Proteomes" id="UP000092730">
    <property type="component" value="Chromosome 7"/>
</dbReference>
<dbReference type="EMBL" id="CP144547">
    <property type="protein sequence ID" value="WVW86400.1"/>
    <property type="molecule type" value="Genomic_DNA"/>
</dbReference>
<feature type="compositionally biased region" description="Basic and acidic residues" evidence="2">
    <location>
        <begin position="204"/>
        <end position="218"/>
    </location>
</feature>
<dbReference type="VEuPathDB" id="FungiDB:I302_07180"/>
<evidence type="ECO:0000313" key="4">
    <source>
        <dbReference type="EMBL" id="WVW86400.1"/>
    </source>
</evidence>